<gene>
    <name evidence="2" type="ORF">HNR30_009006</name>
</gene>
<name>A0A7W0CUI8_9ACTN</name>
<dbReference type="RefSeq" id="WP_181616301.1">
    <property type="nucleotide sequence ID" value="NZ_BAABAM010000014.1"/>
</dbReference>
<comment type="caution">
    <text evidence="2">The sequence shown here is derived from an EMBL/GenBank/DDBJ whole genome shotgun (WGS) entry which is preliminary data.</text>
</comment>
<dbReference type="Pfam" id="PF00561">
    <property type="entry name" value="Abhydrolase_1"/>
    <property type="match status" value="1"/>
</dbReference>
<sequence length="294" mass="31416">MTLPASDGRVLGVHVSGDPHGSPVFLLHGTPGSRMGPHPRAPVIHRLGVRLITMDRPGYGLSERRSGRRVADVAEDVAAVADGLGLERFAVVGRSGGAPHALACAALLEERVSKAAVLAPIAPPDAQGLNWFQGMARSNIIEYSSAAFGLPIVTRLLTAIAEQIRRDPTHLVPTIMHELPVPDQHMIADFGVRLRLATNFAEAVRRCGADGWVDDTLAFTRPWGFGPESVTAPTLVWHGEADVFSPVEHARWLGGRLPNAHLVIKQGAAHFDTIRVLPDALAWLVRKVAAPGPG</sequence>
<reference evidence="2 3" key="1">
    <citation type="submission" date="2020-07" db="EMBL/GenBank/DDBJ databases">
        <title>Genomic Encyclopedia of Type Strains, Phase IV (KMG-IV): sequencing the most valuable type-strain genomes for metagenomic binning, comparative biology and taxonomic classification.</title>
        <authorList>
            <person name="Goeker M."/>
        </authorList>
    </citation>
    <scope>NUCLEOTIDE SEQUENCE [LARGE SCALE GENOMIC DNA]</scope>
    <source>
        <strain evidence="2 3">DSM 45533</strain>
    </source>
</reference>
<dbReference type="PANTHER" id="PTHR43433:SF10">
    <property type="entry name" value="AB HYDROLASE-1 DOMAIN-CONTAINING PROTEIN"/>
    <property type="match status" value="1"/>
</dbReference>
<dbReference type="GO" id="GO:0003824">
    <property type="term" value="F:catalytic activity"/>
    <property type="evidence" value="ECO:0007669"/>
    <property type="project" value="UniProtKB-ARBA"/>
</dbReference>
<feature type="domain" description="AB hydrolase-1" evidence="1">
    <location>
        <begin position="23"/>
        <end position="272"/>
    </location>
</feature>
<dbReference type="Proteomes" id="UP000530928">
    <property type="component" value="Unassembled WGS sequence"/>
</dbReference>
<dbReference type="InterPro" id="IPR000073">
    <property type="entry name" value="AB_hydrolase_1"/>
</dbReference>
<dbReference type="Gene3D" id="3.40.50.1820">
    <property type="entry name" value="alpha/beta hydrolase"/>
    <property type="match status" value="1"/>
</dbReference>
<dbReference type="EMBL" id="JACDUR010000012">
    <property type="protein sequence ID" value="MBA2897604.1"/>
    <property type="molecule type" value="Genomic_DNA"/>
</dbReference>
<evidence type="ECO:0000313" key="3">
    <source>
        <dbReference type="Proteomes" id="UP000530928"/>
    </source>
</evidence>
<proteinExistence type="predicted"/>
<dbReference type="InterPro" id="IPR050471">
    <property type="entry name" value="AB_hydrolase"/>
</dbReference>
<dbReference type="PANTHER" id="PTHR43433">
    <property type="entry name" value="HYDROLASE, ALPHA/BETA FOLD FAMILY PROTEIN"/>
    <property type="match status" value="1"/>
</dbReference>
<protein>
    <submittedName>
        <fullName evidence="2">Pimeloyl-ACP methyl ester carboxylesterase</fullName>
    </submittedName>
</protein>
<evidence type="ECO:0000313" key="2">
    <source>
        <dbReference type="EMBL" id="MBA2897604.1"/>
    </source>
</evidence>
<keyword evidence="3" id="KW-1185">Reference proteome</keyword>
<dbReference type="AlphaFoldDB" id="A0A7W0CUI8"/>
<accession>A0A7W0CUI8</accession>
<dbReference type="InterPro" id="IPR029058">
    <property type="entry name" value="AB_hydrolase_fold"/>
</dbReference>
<dbReference type="SUPFAM" id="SSF53474">
    <property type="entry name" value="alpha/beta-Hydrolases"/>
    <property type="match status" value="1"/>
</dbReference>
<evidence type="ECO:0000259" key="1">
    <source>
        <dbReference type="Pfam" id="PF00561"/>
    </source>
</evidence>
<organism evidence="2 3">
    <name type="scientific">Nonomuraea soli</name>
    <dbReference type="NCBI Taxonomy" id="1032476"/>
    <lineage>
        <taxon>Bacteria</taxon>
        <taxon>Bacillati</taxon>
        <taxon>Actinomycetota</taxon>
        <taxon>Actinomycetes</taxon>
        <taxon>Streptosporangiales</taxon>
        <taxon>Streptosporangiaceae</taxon>
        <taxon>Nonomuraea</taxon>
    </lineage>
</organism>